<sequence length="771" mass="85720">ECDCGSNGTCNFENGEKTCNCETGFLVKYGKCTECDCGSNGACSFQNGEKTCNCKIGFLLKDWKCTECDCGPEGVCNFKNGEKTCNCYRGFLLKEGKCAECDCGPNGICIFENDKKICNCKTGFLFKDGKCTAKNTCDDENPCKNGGTCEPKGEMDYECKCLQGFSGQNCEIIHWCKEICGFTPCQYYEDRSSGFCLCKDGLYFDAKVKRCKELDKCIFQRIKGNCSGDHETCDEKGNCQCEENYVYNDDRSACKEDFCWKKSNKSRCKINMECIEEVENFSCSCKEDYRQIGEICVKADKCAPGLSHCQQICNAGKCRCFNGFSLNKDGYSCSTTTPHLACSLDCGKGSCVKKGTKEVCICPEISHVFREKNCIDRCKAKILKHGECPKEVGCVSDENYGYRCNCTGKYAFAKDEVHCRAKRMCSEGYGNEDCSLRGGLCEDNFALTNGYKCKCEFGYIENPKTNVCEHMCETADCGKKQALCIINVDNNVECICPPLLVKDASGACNLLAKYSYIGDLSVPKKKYQVVIAEERGRATYGKLLKDFTDAMNNIFEGYEGTSILNCTDEGNDWKCFLEMKMNKDPHGKIDIISTPSVCLPFSDDLYCLIPPEFVTRKRRVDGAKVFHKTDPCDKGVIEKLCGKETTCKVSELGLTCKCKSGYFKIISFVPVKNVEVDVCEDVDECRNSTICPNTTTCSNLPGDYTCRCIDGYSLEEGKSVKRDGCTRIILKGDKATEIVGGTLGIFLVVTIIVCIILFRRLQKQNSVDDAE</sequence>
<name>A0AAV2C098_9ARAC</name>
<dbReference type="Gene3D" id="2.90.20.10">
    <property type="entry name" value="Plasmodium vivax P25 domain"/>
    <property type="match status" value="1"/>
</dbReference>
<dbReference type="InterPro" id="IPR050751">
    <property type="entry name" value="ECM_structural_protein"/>
</dbReference>
<feature type="domain" description="EGF-like" evidence="6">
    <location>
        <begin position="681"/>
        <end position="718"/>
    </location>
</feature>
<protein>
    <recommendedName>
        <fullName evidence="6">EGF-like domain-containing protein</fullName>
    </recommendedName>
</protein>
<feature type="transmembrane region" description="Helical" evidence="5">
    <location>
        <begin position="738"/>
        <end position="758"/>
    </location>
</feature>
<feature type="non-terminal residue" evidence="7">
    <location>
        <position position="771"/>
    </location>
</feature>
<feature type="domain" description="EGF-like" evidence="6">
    <location>
        <begin position="133"/>
        <end position="171"/>
    </location>
</feature>
<organism evidence="7 8">
    <name type="scientific">Larinioides sclopetarius</name>
    <dbReference type="NCBI Taxonomy" id="280406"/>
    <lineage>
        <taxon>Eukaryota</taxon>
        <taxon>Metazoa</taxon>
        <taxon>Ecdysozoa</taxon>
        <taxon>Arthropoda</taxon>
        <taxon>Chelicerata</taxon>
        <taxon>Arachnida</taxon>
        <taxon>Araneae</taxon>
        <taxon>Araneomorphae</taxon>
        <taxon>Entelegynae</taxon>
        <taxon>Araneoidea</taxon>
        <taxon>Araneidae</taxon>
        <taxon>Larinioides</taxon>
    </lineage>
</organism>
<dbReference type="EMBL" id="CAXIEN010000796">
    <property type="protein sequence ID" value="CAL1301686.1"/>
    <property type="molecule type" value="Genomic_DNA"/>
</dbReference>
<dbReference type="CDD" id="cd00054">
    <property type="entry name" value="EGF_CA"/>
    <property type="match status" value="2"/>
</dbReference>
<dbReference type="AlphaFoldDB" id="A0AAV2C098"/>
<dbReference type="PROSITE" id="PS01186">
    <property type="entry name" value="EGF_2"/>
    <property type="match status" value="2"/>
</dbReference>
<dbReference type="Pfam" id="PF00008">
    <property type="entry name" value="EGF"/>
    <property type="match status" value="1"/>
</dbReference>
<dbReference type="Pfam" id="PF07645">
    <property type="entry name" value="EGF_CA"/>
    <property type="match status" value="1"/>
</dbReference>
<dbReference type="PANTHER" id="PTHR24034:SF89">
    <property type="entry name" value="COMPLEMENT COMPONENT C1Q RECEPTOR"/>
    <property type="match status" value="1"/>
</dbReference>
<gene>
    <name evidence="7" type="ORF">LARSCL_LOCUS22645</name>
</gene>
<reference evidence="7 8" key="1">
    <citation type="submission" date="2024-04" db="EMBL/GenBank/DDBJ databases">
        <authorList>
            <person name="Rising A."/>
            <person name="Reimegard J."/>
            <person name="Sonavane S."/>
            <person name="Akerstrom W."/>
            <person name="Nylinder S."/>
            <person name="Hedman E."/>
            <person name="Kallberg Y."/>
        </authorList>
    </citation>
    <scope>NUCLEOTIDE SEQUENCE [LARGE SCALE GENOMIC DNA]</scope>
</reference>
<evidence type="ECO:0000256" key="2">
    <source>
        <dbReference type="ARBA" id="ARBA00022737"/>
    </source>
</evidence>
<comment type="caution">
    <text evidence="4">Lacks conserved residue(s) required for the propagation of feature annotation.</text>
</comment>
<dbReference type="FunFam" id="2.10.25.10:FF:000294">
    <property type="entry name" value="Delta-like protein"/>
    <property type="match status" value="1"/>
</dbReference>
<keyword evidence="5" id="KW-0472">Membrane</keyword>
<dbReference type="GO" id="GO:0005509">
    <property type="term" value="F:calcium ion binding"/>
    <property type="evidence" value="ECO:0007669"/>
    <property type="project" value="InterPro"/>
</dbReference>
<comment type="caution">
    <text evidence="7">The sequence shown here is derived from an EMBL/GenBank/DDBJ whole genome shotgun (WGS) entry which is preliminary data.</text>
</comment>
<dbReference type="PANTHER" id="PTHR24034">
    <property type="entry name" value="EGF-LIKE DOMAIN-CONTAINING PROTEIN"/>
    <property type="match status" value="1"/>
</dbReference>
<evidence type="ECO:0000256" key="1">
    <source>
        <dbReference type="ARBA" id="ARBA00022536"/>
    </source>
</evidence>
<keyword evidence="8" id="KW-1185">Reference proteome</keyword>
<dbReference type="SUPFAM" id="SSF57196">
    <property type="entry name" value="EGF/Laminin"/>
    <property type="match status" value="2"/>
</dbReference>
<dbReference type="PROSITE" id="PS00010">
    <property type="entry name" value="ASX_HYDROXYL"/>
    <property type="match status" value="1"/>
</dbReference>
<dbReference type="SMART" id="SM00181">
    <property type="entry name" value="EGF"/>
    <property type="match status" value="13"/>
</dbReference>
<dbReference type="PROSITE" id="PS01187">
    <property type="entry name" value="EGF_CA"/>
    <property type="match status" value="1"/>
</dbReference>
<dbReference type="InterPro" id="IPR049883">
    <property type="entry name" value="NOTCH1_EGF-like"/>
</dbReference>
<dbReference type="InterPro" id="IPR000152">
    <property type="entry name" value="EGF-type_Asp/Asn_hydroxyl_site"/>
</dbReference>
<dbReference type="InterPro" id="IPR001881">
    <property type="entry name" value="EGF-like_Ca-bd_dom"/>
</dbReference>
<dbReference type="InterPro" id="IPR000742">
    <property type="entry name" value="EGF"/>
</dbReference>
<evidence type="ECO:0000313" key="8">
    <source>
        <dbReference type="Proteomes" id="UP001497382"/>
    </source>
</evidence>
<keyword evidence="5" id="KW-0812">Transmembrane</keyword>
<evidence type="ECO:0000256" key="5">
    <source>
        <dbReference type="SAM" id="Phobius"/>
    </source>
</evidence>
<evidence type="ECO:0000313" key="7">
    <source>
        <dbReference type="EMBL" id="CAL1301686.1"/>
    </source>
</evidence>
<keyword evidence="2" id="KW-0677">Repeat</keyword>
<keyword evidence="1 4" id="KW-0245">EGF-like domain</keyword>
<evidence type="ECO:0000259" key="6">
    <source>
        <dbReference type="PROSITE" id="PS50026"/>
    </source>
</evidence>
<feature type="disulfide bond" evidence="4">
    <location>
        <begin position="161"/>
        <end position="170"/>
    </location>
</feature>
<proteinExistence type="predicted"/>
<evidence type="ECO:0000256" key="4">
    <source>
        <dbReference type="PROSITE-ProRule" id="PRU00076"/>
    </source>
</evidence>
<feature type="non-terminal residue" evidence="7">
    <location>
        <position position="1"/>
    </location>
</feature>
<keyword evidence="5" id="KW-1133">Transmembrane helix</keyword>
<dbReference type="InterPro" id="IPR018097">
    <property type="entry name" value="EGF_Ca-bd_CS"/>
</dbReference>
<dbReference type="Gene3D" id="2.10.25.10">
    <property type="entry name" value="Laminin"/>
    <property type="match status" value="3"/>
</dbReference>
<dbReference type="PROSITE" id="PS50026">
    <property type="entry name" value="EGF_3"/>
    <property type="match status" value="2"/>
</dbReference>
<dbReference type="SMART" id="SM00179">
    <property type="entry name" value="EGF_CA"/>
    <property type="match status" value="3"/>
</dbReference>
<accession>A0AAV2C098</accession>
<evidence type="ECO:0000256" key="3">
    <source>
        <dbReference type="ARBA" id="ARBA00023157"/>
    </source>
</evidence>
<dbReference type="PROSITE" id="PS00022">
    <property type="entry name" value="EGF_1"/>
    <property type="match status" value="1"/>
</dbReference>
<dbReference type="Proteomes" id="UP001497382">
    <property type="component" value="Unassembled WGS sequence"/>
</dbReference>
<keyword evidence="3 4" id="KW-1015">Disulfide bond</keyword>